<dbReference type="SUPFAM" id="SSF53383">
    <property type="entry name" value="PLP-dependent transferases"/>
    <property type="match status" value="1"/>
</dbReference>
<dbReference type="FunFam" id="3.40.640.10:FF:000004">
    <property type="entry name" value="Acetylornithine aminotransferase"/>
    <property type="match status" value="1"/>
</dbReference>
<keyword evidence="6" id="KW-1185">Reference proteome</keyword>
<comment type="similarity">
    <text evidence="2 4">Belongs to the class-III pyridoxal-phosphate-dependent aminotransferase family.</text>
</comment>
<dbReference type="GO" id="GO:0008483">
    <property type="term" value="F:transaminase activity"/>
    <property type="evidence" value="ECO:0007669"/>
    <property type="project" value="InterPro"/>
</dbReference>
<dbReference type="GO" id="GO:0005829">
    <property type="term" value="C:cytosol"/>
    <property type="evidence" value="ECO:0007669"/>
    <property type="project" value="TreeGrafter"/>
</dbReference>
<evidence type="ECO:0000256" key="2">
    <source>
        <dbReference type="ARBA" id="ARBA00008954"/>
    </source>
</evidence>
<dbReference type="PIRSF" id="PIRSF000521">
    <property type="entry name" value="Transaminase_4ab_Lys_Orn"/>
    <property type="match status" value="1"/>
</dbReference>
<dbReference type="InterPro" id="IPR015421">
    <property type="entry name" value="PyrdxlP-dep_Trfase_major"/>
</dbReference>
<evidence type="ECO:0000256" key="4">
    <source>
        <dbReference type="RuleBase" id="RU003560"/>
    </source>
</evidence>
<evidence type="ECO:0000313" key="5">
    <source>
        <dbReference type="EMBL" id="KAH6886457.1"/>
    </source>
</evidence>
<proteinExistence type="inferred from homology"/>
<dbReference type="PANTHER" id="PTHR43094">
    <property type="entry name" value="AMINOTRANSFERASE"/>
    <property type="match status" value="1"/>
</dbReference>
<evidence type="ECO:0000313" key="6">
    <source>
        <dbReference type="Proteomes" id="UP000777438"/>
    </source>
</evidence>
<keyword evidence="5" id="KW-0808">Transferase</keyword>
<dbReference type="PANTHER" id="PTHR43094:SF1">
    <property type="entry name" value="AMINOTRANSFERASE CLASS-III"/>
    <property type="match status" value="1"/>
</dbReference>
<comment type="caution">
    <text evidence="5">The sequence shown here is derived from an EMBL/GenBank/DDBJ whole genome shotgun (WGS) entry which is preliminary data.</text>
</comment>
<protein>
    <submittedName>
        <fullName evidence="5">Pyridoxal phosphate-dependent transferase</fullName>
    </submittedName>
</protein>
<accession>A0A9P8W134</accession>
<dbReference type="Proteomes" id="UP000777438">
    <property type="component" value="Unassembled WGS sequence"/>
</dbReference>
<organism evidence="5 6">
    <name type="scientific">Thelonectria olida</name>
    <dbReference type="NCBI Taxonomy" id="1576542"/>
    <lineage>
        <taxon>Eukaryota</taxon>
        <taxon>Fungi</taxon>
        <taxon>Dikarya</taxon>
        <taxon>Ascomycota</taxon>
        <taxon>Pezizomycotina</taxon>
        <taxon>Sordariomycetes</taxon>
        <taxon>Hypocreomycetidae</taxon>
        <taxon>Hypocreales</taxon>
        <taxon>Nectriaceae</taxon>
        <taxon>Thelonectria</taxon>
    </lineage>
</organism>
<dbReference type="InterPro" id="IPR015422">
    <property type="entry name" value="PyrdxlP-dep_Trfase_small"/>
</dbReference>
<evidence type="ECO:0000256" key="3">
    <source>
        <dbReference type="ARBA" id="ARBA00022898"/>
    </source>
</evidence>
<dbReference type="Gene3D" id="3.40.640.10">
    <property type="entry name" value="Type I PLP-dependent aspartate aminotransferase-like (Major domain)"/>
    <property type="match status" value="1"/>
</dbReference>
<dbReference type="OrthoDB" id="5419315at2759"/>
<dbReference type="InterPro" id="IPR015424">
    <property type="entry name" value="PyrdxlP-dep_Trfase"/>
</dbReference>
<dbReference type="EMBL" id="JAGPYM010000016">
    <property type="protein sequence ID" value="KAH6886457.1"/>
    <property type="molecule type" value="Genomic_DNA"/>
</dbReference>
<evidence type="ECO:0000256" key="1">
    <source>
        <dbReference type="ARBA" id="ARBA00001933"/>
    </source>
</evidence>
<dbReference type="AlphaFoldDB" id="A0A9P8W134"/>
<sequence>MPLPTVPLEQLAHSSNQIANDQSHAEPALLHRSLLSRPLEVVSASGSYLTLSSGRQILDGCAGAAVAVIGHGHPKVQQAVVEQMGAVSYVHTMSYTTSSAERLAQFMVAKGWPFGLTKAFFVGSGSEAMDAAMKLARQYFVERGEMKRTRFVSRRQAYHGNTIGAMSVSSNLARKVPYEGALLLDRVSFVNAANAYRGMRAGEGLKEYGERLVEELDEEFQRIGPETVIAFIAEPVVGATSGCVSAPHGYFEGVKRVCDKHGILLILDEVMCGTGRTGTYFAFEQEGNAAPDIVTVGKGVGGGYVPIAGMLVHGKVVEVLRGGSASFVHGQTYQAHPLSCAAALAVQEVVDGEELVPRCARLGKLLGGMLRDRFEGCKFVGDVRGRGLFWALEFVSDRDSKSPFEASLDFGGRVQQKALDLGLAVYPGKGTADGCVGDHVLLAPPLNIREEDLTKLVDLLKEAYDAAESSL</sequence>
<dbReference type="InterPro" id="IPR005814">
    <property type="entry name" value="Aminotrans_3"/>
</dbReference>
<dbReference type="InterPro" id="IPR049704">
    <property type="entry name" value="Aminotrans_3_PPA_site"/>
</dbReference>
<keyword evidence="3 4" id="KW-0663">Pyridoxal phosphate</keyword>
<dbReference type="GO" id="GO:0030170">
    <property type="term" value="F:pyridoxal phosphate binding"/>
    <property type="evidence" value="ECO:0007669"/>
    <property type="project" value="InterPro"/>
</dbReference>
<name>A0A9P8W134_9HYPO</name>
<dbReference type="NCBIfam" id="NF005685">
    <property type="entry name" value="PRK07483.1"/>
    <property type="match status" value="1"/>
</dbReference>
<gene>
    <name evidence="5" type="ORF">B0T10DRAFT_491239</name>
</gene>
<dbReference type="Gene3D" id="3.90.1150.10">
    <property type="entry name" value="Aspartate Aminotransferase, domain 1"/>
    <property type="match status" value="1"/>
</dbReference>
<dbReference type="Pfam" id="PF00202">
    <property type="entry name" value="Aminotran_3"/>
    <property type="match status" value="1"/>
</dbReference>
<reference evidence="5 6" key="1">
    <citation type="journal article" date="2021" name="Nat. Commun.">
        <title>Genetic determinants of endophytism in the Arabidopsis root mycobiome.</title>
        <authorList>
            <person name="Mesny F."/>
            <person name="Miyauchi S."/>
            <person name="Thiergart T."/>
            <person name="Pickel B."/>
            <person name="Atanasova L."/>
            <person name="Karlsson M."/>
            <person name="Huettel B."/>
            <person name="Barry K.W."/>
            <person name="Haridas S."/>
            <person name="Chen C."/>
            <person name="Bauer D."/>
            <person name="Andreopoulos W."/>
            <person name="Pangilinan J."/>
            <person name="LaButti K."/>
            <person name="Riley R."/>
            <person name="Lipzen A."/>
            <person name="Clum A."/>
            <person name="Drula E."/>
            <person name="Henrissat B."/>
            <person name="Kohler A."/>
            <person name="Grigoriev I.V."/>
            <person name="Martin F.M."/>
            <person name="Hacquard S."/>
        </authorList>
    </citation>
    <scope>NUCLEOTIDE SEQUENCE [LARGE SCALE GENOMIC DNA]</scope>
    <source>
        <strain evidence="5 6">MPI-CAGE-CH-0241</strain>
    </source>
</reference>
<dbReference type="PROSITE" id="PS00600">
    <property type="entry name" value="AA_TRANSFER_CLASS_3"/>
    <property type="match status" value="1"/>
</dbReference>
<dbReference type="CDD" id="cd00610">
    <property type="entry name" value="OAT_like"/>
    <property type="match status" value="1"/>
</dbReference>
<comment type="cofactor">
    <cofactor evidence="1">
        <name>pyridoxal 5'-phosphate</name>
        <dbReference type="ChEBI" id="CHEBI:597326"/>
    </cofactor>
</comment>